<reference evidence="1" key="1">
    <citation type="journal article" date="2020" name="mSystems">
        <title>Genome- and Community-Level Interaction Insights into Carbon Utilization and Element Cycling Functions of Hydrothermarchaeota in Hydrothermal Sediment.</title>
        <authorList>
            <person name="Zhou Z."/>
            <person name="Liu Y."/>
            <person name="Xu W."/>
            <person name="Pan J."/>
            <person name="Luo Z.H."/>
            <person name="Li M."/>
        </authorList>
    </citation>
    <scope>NUCLEOTIDE SEQUENCE [LARGE SCALE GENOMIC DNA]</scope>
    <source>
        <strain evidence="1">SpSt-776</strain>
    </source>
</reference>
<dbReference type="PANTHER" id="PTHR15032:SF4">
    <property type="entry name" value="N-ACYL-PHOSPHATIDYLETHANOLAMINE-HYDROLYZING PHOSPHOLIPASE D"/>
    <property type="match status" value="1"/>
</dbReference>
<evidence type="ECO:0008006" key="2">
    <source>
        <dbReference type="Google" id="ProtNLM"/>
    </source>
</evidence>
<dbReference type="PANTHER" id="PTHR15032">
    <property type="entry name" value="N-ACYL-PHOSPHATIDYLETHANOLAMINE-HYDROLYZING PHOSPHOLIPASE D"/>
    <property type="match status" value="1"/>
</dbReference>
<gene>
    <name evidence="1" type="ORF">ENV62_07680</name>
</gene>
<accession>A0A7C3SLP3</accession>
<dbReference type="EMBL" id="DTHB01000049">
    <property type="protein sequence ID" value="HGB15098.1"/>
    <property type="molecule type" value="Genomic_DNA"/>
</dbReference>
<sequence length="74" mass="8518">MRPMHVNPPEAVRIHQDVRSAQSISMHWGTFALTAEPLAEPPWYLRRALKQAKIPEEKFVVFAFGETRAYGQEP</sequence>
<protein>
    <recommendedName>
        <fullName evidence="2">Metallo-beta-lactamase domain-containing protein</fullName>
    </recommendedName>
</protein>
<dbReference type="InterPro" id="IPR036866">
    <property type="entry name" value="RibonucZ/Hydroxyglut_hydro"/>
</dbReference>
<name>A0A7C3SLP3_9BACT</name>
<dbReference type="GO" id="GO:0005737">
    <property type="term" value="C:cytoplasm"/>
    <property type="evidence" value="ECO:0007669"/>
    <property type="project" value="TreeGrafter"/>
</dbReference>
<dbReference type="AlphaFoldDB" id="A0A7C3SLP3"/>
<proteinExistence type="predicted"/>
<organism evidence="1">
    <name type="scientific">Desulfobacca acetoxidans</name>
    <dbReference type="NCBI Taxonomy" id="60893"/>
    <lineage>
        <taxon>Bacteria</taxon>
        <taxon>Pseudomonadati</taxon>
        <taxon>Thermodesulfobacteriota</taxon>
        <taxon>Desulfobaccia</taxon>
        <taxon>Desulfobaccales</taxon>
        <taxon>Desulfobaccaceae</taxon>
        <taxon>Desulfobacca</taxon>
    </lineage>
</organism>
<evidence type="ECO:0000313" key="1">
    <source>
        <dbReference type="EMBL" id="HGB15098.1"/>
    </source>
</evidence>
<comment type="caution">
    <text evidence="1">The sequence shown here is derived from an EMBL/GenBank/DDBJ whole genome shotgun (WGS) entry which is preliminary data.</text>
</comment>
<dbReference type="Gene3D" id="3.60.15.10">
    <property type="entry name" value="Ribonuclease Z/Hydroxyacylglutathione hydrolase-like"/>
    <property type="match status" value="1"/>
</dbReference>